<dbReference type="Proteomes" id="UP000275078">
    <property type="component" value="Unassembled WGS sequence"/>
</dbReference>
<accession>A0A3N4HFF0</accession>
<dbReference type="AlphaFoldDB" id="A0A3N4HFF0"/>
<proteinExistence type="predicted"/>
<organism evidence="2 3">
    <name type="scientific">Ascobolus immersus RN42</name>
    <dbReference type="NCBI Taxonomy" id="1160509"/>
    <lineage>
        <taxon>Eukaryota</taxon>
        <taxon>Fungi</taxon>
        <taxon>Dikarya</taxon>
        <taxon>Ascomycota</taxon>
        <taxon>Pezizomycotina</taxon>
        <taxon>Pezizomycetes</taxon>
        <taxon>Pezizales</taxon>
        <taxon>Ascobolaceae</taxon>
        <taxon>Ascobolus</taxon>
    </lineage>
</organism>
<name>A0A3N4HFF0_ASCIM</name>
<reference evidence="2 3" key="1">
    <citation type="journal article" date="2018" name="Nat. Ecol. Evol.">
        <title>Pezizomycetes genomes reveal the molecular basis of ectomycorrhizal truffle lifestyle.</title>
        <authorList>
            <person name="Murat C."/>
            <person name="Payen T."/>
            <person name="Noel B."/>
            <person name="Kuo A."/>
            <person name="Morin E."/>
            <person name="Chen J."/>
            <person name="Kohler A."/>
            <person name="Krizsan K."/>
            <person name="Balestrini R."/>
            <person name="Da Silva C."/>
            <person name="Montanini B."/>
            <person name="Hainaut M."/>
            <person name="Levati E."/>
            <person name="Barry K.W."/>
            <person name="Belfiori B."/>
            <person name="Cichocki N."/>
            <person name="Clum A."/>
            <person name="Dockter R.B."/>
            <person name="Fauchery L."/>
            <person name="Guy J."/>
            <person name="Iotti M."/>
            <person name="Le Tacon F."/>
            <person name="Lindquist E.A."/>
            <person name="Lipzen A."/>
            <person name="Malagnac F."/>
            <person name="Mello A."/>
            <person name="Molinier V."/>
            <person name="Miyauchi S."/>
            <person name="Poulain J."/>
            <person name="Riccioni C."/>
            <person name="Rubini A."/>
            <person name="Sitrit Y."/>
            <person name="Splivallo R."/>
            <person name="Traeger S."/>
            <person name="Wang M."/>
            <person name="Zifcakova L."/>
            <person name="Wipf D."/>
            <person name="Zambonelli A."/>
            <person name="Paolocci F."/>
            <person name="Nowrousian M."/>
            <person name="Ottonello S."/>
            <person name="Baldrian P."/>
            <person name="Spatafora J.W."/>
            <person name="Henrissat B."/>
            <person name="Nagy L.G."/>
            <person name="Aury J.M."/>
            <person name="Wincker P."/>
            <person name="Grigoriev I.V."/>
            <person name="Bonfante P."/>
            <person name="Martin F.M."/>
        </authorList>
    </citation>
    <scope>NUCLEOTIDE SEQUENCE [LARGE SCALE GENOMIC DNA]</scope>
    <source>
        <strain evidence="2 3">RN42</strain>
    </source>
</reference>
<protein>
    <submittedName>
        <fullName evidence="2">Uncharacterized protein</fullName>
    </submittedName>
</protein>
<evidence type="ECO:0000313" key="3">
    <source>
        <dbReference type="Proteomes" id="UP000275078"/>
    </source>
</evidence>
<feature type="compositionally biased region" description="Polar residues" evidence="1">
    <location>
        <begin position="1"/>
        <end position="20"/>
    </location>
</feature>
<gene>
    <name evidence="2" type="ORF">BJ508DRAFT_75818</name>
</gene>
<keyword evidence="3" id="KW-1185">Reference proteome</keyword>
<evidence type="ECO:0000256" key="1">
    <source>
        <dbReference type="SAM" id="MobiDB-lite"/>
    </source>
</evidence>
<dbReference type="EMBL" id="ML119866">
    <property type="protein sequence ID" value="RPA72327.1"/>
    <property type="molecule type" value="Genomic_DNA"/>
</dbReference>
<evidence type="ECO:0000313" key="2">
    <source>
        <dbReference type="EMBL" id="RPA72327.1"/>
    </source>
</evidence>
<feature type="region of interest" description="Disordered" evidence="1">
    <location>
        <begin position="1"/>
        <end position="23"/>
    </location>
</feature>
<sequence>MGVTARTNPNFPQSRATTDANLKRRTTLTASFKVKKFEGGATFKAYRELQAKKREEEKKRQEEMMAEVYPCPGGEHTFTDDHAAYAISGEALAKMHGFETTNCARCHIDGTHFVGCTFAGENGEGCDALRCVGVDPKNNPLRTDCGFVHKRSWFFISSDAYILTQALAEAKIEHEIEDPEIRAFIQDDAELLALYKKDPEMLRMLMQ</sequence>